<dbReference type="InterPro" id="IPR005182">
    <property type="entry name" value="YdbS-like_PH"/>
</dbReference>
<feature type="transmembrane region" description="Helical" evidence="1">
    <location>
        <begin position="47"/>
        <end position="66"/>
    </location>
</feature>
<keyword evidence="1" id="KW-0472">Membrane</keyword>
<dbReference type="Pfam" id="PF03703">
    <property type="entry name" value="bPH_2"/>
    <property type="match status" value="3"/>
</dbReference>
<dbReference type="InterPro" id="IPR014529">
    <property type="entry name" value="UCP026631"/>
</dbReference>
<keyword evidence="4" id="KW-1185">Reference proteome</keyword>
<keyword evidence="1" id="KW-1133">Transmembrane helix</keyword>
<feature type="transmembrane region" description="Helical" evidence="1">
    <location>
        <begin position="363"/>
        <end position="381"/>
    </location>
</feature>
<dbReference type="PIRSF" id="PIRSF026631">
    <property type="entry name" value="UCP026631"/>
    <property type="match status" value="1"/>
</dbReference>
<organism evidence="3 4">
    <name type="scientific">Flavobacterium indicum (strain DSM 17447 / CIP 109464 / GPTSA100-9)</name>
    <dbReference type="NCBI Taxonomy" id="1094466"/>
    <lineage>
        <taxon>Bacteria</taxon>
        <taxon>Pseudomonadati</taxon>
        <taxon>Bacteroidota</taxon>
        <taxon>Flavobacteriia</taxon>
        <taxon>Flavobacteriales</taxon>
        <taxon>Flavobacteriaceae</taxon>
        <taxon>Flavobacterium</taxon>
    </lineage>
</organism>
<feature type="domain" description="YdbS-like PH" evidence="2">
    <location>
        <begin position="68"/>
        <end position="143"/>
    </location>
</feature>
<sequence>MNNFSIPQKQSLLGVVVMFVNTLQKLVRAFWPILLISIVKLNATNKLIFFTSIVIGIVLVGIYAFIQYFNFTFYIDDKTDEFVINKGVLNKSKIAIQLNKIQQVTINQTILQRIIGVYKLEIDTAGSDSKEVTINALNHELALLLKEKLVQVSTKNDSIVESQQNEAEKVEMNSSTFFKASISSLLKIGLTSNYIKSLSLLLFFIASAFENLNKLSAETELYESKVALFFSNLSIATAVFFVGIVLISVILIINLVRTIVKYYDFTIVKNNDSLSMQFGLFNTKNTLMNPDKVQKLKVTQNYFQRKLDVLTIEVNQASNGFENEKDKLQIPACSESESETILKLIYNQYPIKGQVLSPNIRKLVINAFFLILFPILISFILNEKFEFVSRIYWIFLCLIYLVLNSILVYKSYKHYKLFVSDKYIIKQEGAWDIDTIIIEPHKIQTIATHQYFWQKKSNIGSITLSTAGGNLNFSTANFSEMKQLVNYWLYQVETTNKSWI</sequence>
<feature type="transmembrane region" description="Helical" evidence="1">
    <location>
        <begin position="188"/>
        <end position="209"/>
    </location>
</feature>
<dbReference type="PANTHER" id="PTHR34473">
    <property type="entry name" value="UPF0699 TRANSMEMBRANE PROTEIN YDBS"/>
    <property type="match status" value="1"/>
</dbReference>
<keyword evidence="1" id="KW-0812">Transmembrane</keyword>
<reference evidence="3 4" key="1">
    <citation type="journal article" date="2012" name="J. Bacteriol.">
        <title>Complete Genome Sequence of Flavobacterium indicum GPSTA100-9T, Isolated from Warm Spring Water.</title>
        <authorList>
            <person name="Barbier P."/>
            <person name="Houel A."/>
            <person name="Loux V."/>
            <person name="Poulain J."/>
            <person name="Bernardet J.F."/>
            <person name="Touchon M."/>
            <person name="Duchaud E."/>
        </authorList>
    </citation>
    <scope>NUCLEOTIDE SEQUENCE [LARGE SCALE GENOMIC DNA]</scope>
    <source>
        <strain evidence="4">DSM 17447 / CIP 109464 / GPTSA100-9</strain>
    </source>
</reference>
<evidence type="ECO:0000256" key="1">
    <source>
        <dbReference type="SAM" id="Phobius"/>
    </source>
</evidence>
<name>H8XPE2_FLAIG</name>
<feature type="domain" description="YdbS-like PH" evidence="2">
    <location>
        <begin position="262"/>
        <end position="344"/>
    </location>
</feature>
<dbReference type="Proteomes" id="UP000007599">
    <property type="component" value="Chromosome I"/>
</dbReference>
<accession>H8XPE2</accession>
<proteinExistence type="predicted"/>
<dbReference type="STRING" id="1094466.KQS_06280"/>
<feature type="transmembrane region" description="Helical" evidence="1">
    <location>
        <begin position="387"/>
        <end position="409"/>
    </location>
</feature>
<dbReference type="EMBL" id="HE774682">
    <property type="protein sequence ID" value="CCG53216.1"/>
    <property type="molecule type" value="Genomic_DNA"/>
</dbReference>
<dbReference type="PANTHER" id="PTHR34473:SF2">
    <property type="entry name" value="UPF0699 TRANSMEMBRANE PROTEIN YDBT"/>
    <property type="match status" value="1"/>
</dbReference>
<protein>
    <recommendedName>
        <fullName evidence="2">YdbS-like PH domain-containing protein</fullName>
    </recommendedName>
</protein>
<feature type="transmembrane region" description="Helical" evidence="1">
    <location>
        <begin position="12"/>
        <end position="35"/>
    </location>
</feature>
<dbReference type="KEGG" id="fin:KQS_06280"/>
<dbReference type="eggNOG" id="COG3428">
    <property type="taxonomic scope" value="Bacteria"/>
</dbReference>
<evidence type="ECO:0000313" key="3">
    <source>
        <dbReference type="EMBL" id="CCG53216.1"/>
    </source>
</evidence>
<gene>
    <name evidence="3" type="ordered locus">KQS_06280</name>
</gene>
<dbReference type="HOGENOM" id="CLU_024617_3_0_10"/>
<evidence type="ECO:0000259" key="2">
    <source>
        <dbReference type="Pfam" id="PF03703"/>
    </source>
</evidence>
<feature type="transmembrane region" description="Helical" evidence="1">
    <location>
        <begin position="229"/>
        <end position="253"/>
    </location>
</feature>
<reference evidence="4" key="2">
    <citation type="submission" date="2012-03" db="EMBL/GenBank/DDBJ databases">
        <title>Complete genome sequence of Flavobacterium indicum GPTSA100-9T, isolated from warm spring water.</title>
        <authorList>
            <person name="Barbier P."/>
            <person name="Houel A."/>
            <person name="Loux V."/>
            <person name="Poulain J."/>
            <person name="Bernardet J.-F."/>
            <person name="Touchon M."/>
            <person name="Duchaud E."/>
        </authorList>
    </citation>
    <scope>NUCLEOTIDE SEQUENCE [LARGE SCALE GENOMIC DNA]</scope>
    <source>
        <strain evidence="4">DSM 17447 / CIP 109464 / GPTSA100-9</strain>
    </source>
</reference>
<dbReference type="OrthoDB" id="1049931at2"/>
<evidence type="ECO:0000313" key="4">
    <source>
        <dbReference type="Proteomes" id="UP000007599"/>
    </source>
</evidence>
<dbReference type="AlphaFoldDB" id="H8XPE2"/>
<feature type="domain" description="YdbS-like PH" evidence="2">
    <location>
        <begin position="412"/>
        <end position="474"/>
    </location>
</feature>
<dbReference type="PATRIC" id="fig|1094466.5.peg.1233"/>
<dbReference type="RefSeq" id="WP_014388342.1">
    <property type="nucleotide sequence ID" value="NC_017025.1"/>
</dbReference>